<feature type="region of interest" description="Disordered" evidence="1">
    <location>
        <begin position="26"/>
        <end position="56"/>
    </location>
</feature>
<feature type="non-terminal residue" evidence="2">
    <location>
        <position position="56"/>
    </location>
</feature>
<accession>A0A9Q0M2I5</accession>
<evidence type="ECO:0000313" key="2">
    <source>
        <dbReference type="EMBL" id="KAJ6217528.1"/>
    </source>
</evidence>
<protein>
    <submittedName>
        <fullName evidence="2">Uncharacterized protein</fullName>
    </submittedName>
</protein>
<reference evidence="2" key="1">
    <citation type="submission" date="2022-12" db="EMBL/GenBank/DDBJ databases">
        <title>Genome assemblies of Blomia tropicalis.</title>
        <authorList>
            <person name="Cui Y."/>
        </authorList>
    </citation>
    <scope>NUCLEOTIDE SEQUENCE</scope>
    <source>
        <tissue evidence="2">Adult mites</tissue>
    </source>
</reference>
<sequence length="56" mass="6675">MCRRENDIYVRKGAMHQHITHNRSHLKNVGAGGFGKARKERKNGERDQMRPRIRYL</sequence>
<keyword evidence="3" id="KW-1185">Reference proteome</keyword>
<dbReference type="EMBL" id="JAPWDV010000003">
    <property type="protein sequence ID" value="KAJ6217528.1"/>
    <property type="molecule type" value="Genomic_DNA"/>
</dbReference>
<proteinExistence type="predicted"/>
<evidence type="ECO:0000313" key="3">
    <source>
        <dbReference type="Proteomes" id="UP001142055"/>
    </source>
</evidence>
<gene>
    <name evidence="2" type="ORF">RDWZM_008685</name>
</gene>
<evidence type="ECO:0000256" key="1">
    <source>
        <dbReference type="SAM" id="MobiDB-lite"/>
    </source>
</evidence>
<organism evidence="2 3">
    <name type="scientific">Blomia tropicalis</name>
    <name type="common">Mite</name>
    <dbReference type="NCBI Taxonomy" id="40697"/>
    <lineage>
        <taxon>Eukaryota</taxon>
        <taxon>Metazoa</taxon>
        <taxon>Ecdysozoa</taxon>
        <taxon>Arthropoda</taxon>
        <taxon>Chelicerata</taxon>
        <taxon>Arachnida</taxon>
        <taxon>Acari</taxon>
        <taxon>Acariformes</taxon>
        <taxon>Sarcoptiformes</taxon>
        <taxon>Astigmata</taxon>
        <taxon>Glycyphagoidea</taxon>
        <taxon>Echimyopodidae</taxon>
        <taxon>Blomia</taxon>
    </lineage>
</organism>
<dbReference type="Proteomes" id="UP001142055">
    <property type="component" value="Chromosome 3"/>
</dbReference>
<comment type="caution">
    <text evidence="2">The sequence shown here is derived from an EMBL/GenBank/DDBJ whole genome shotgun (WGS) entry which is preliminary data.</text>
</comment>
<dbReference type="AlphaFoldDB" id="A0A9Q0M2I5"/>
<name>A0A9Q0M2I5_BLOTA</name>